<dbReference type="GO" id="GO:0016668">
    <property type="term" value="F:oxidoreductase activity, acting on a sulfur group of donors, NAD(P) as acceptor"/>
    <property type="evidence" value="ECO:0007669"/>
    <property type="project" value="UniProtKB-ARBA"/>
</dbReference>
<keyword evidence="10" id="KW-1185">Reference proteome</keyword>
<evidence type="ECO:0000256" key="5">
    <source>
        <dbReference type="ARBA" id="ARBA00023157"/>
    </source>
</evidence>
<keyword evidence="4" id="KW-0560">Oxidoreductase</keyword>
<keyword evidence="6" id="KW-0676">Redox-active center</keyword>
<evidence type="ECO:0000256" key="1">
    <source>
        <dbReference type="ARBA" id="ARBA00009333"/>
    </source>
</evidence>
<keyword evidence="3" id="KW-0274">FAD</keyword>
<organism evidence="9 10">
    <name type="scientific">Desulfovibrio ferrophilus</name>
    <dbReference type="NCBI Taxonomy" id="241368"/>
    <lineage>
        <taxon>Bacteria</taxon>
        <taxon>Pseudomonadati</taxon>
        <taxon>Thermodesulfobacteriota</taxon>
        <taxon>Desulfovibrionia</taxon>
        <taxon>Desulfovibrionales</taxon>
        <taxon>Desulfovibrionaceae</taxon>
        <taxon>Desulfovibrio</taxon>
    </lineage>
</organism>
<dbReference type="Gene3D" id="3.50.50.60">
    <property type="entry name" value="FAD/NAD(P)-binding domain"/>
    <property type="match status" value="2"/>
</dbReference>
<evidence type="ECO:0000313" key="9">
    <source>
        <dbReference type="EMBL" id="BBD09057.1"/>
    </source>
</evidence>
<evidence type="ECO:0000259" key="8">
    <source>
        <dbReference type="Pfam" id="PF13192"/>
    </source>
</evidence>
<evidence type="ECO:0000259" key="7">
    <source>
        <dbReference type="Pfam" id="PF07992"/>
    </source>
</evidence>
<dbReference type="InterPro" id="IPR008255">
    <property type="entry name" value="Pyr_nucl-diS_OxRdtase_2_AS"/>
</dbReference>
<feature type="domain" description="FAD/NAD(P)-binding" evidence="7">
    <location>
        <begin position="257"/>
        <end position="542"/>
    </location>
</feature>
<dbReference type="InterPro" id="IPR050097">
    <property type="entry name" value="Ferredoxin-NADP_redctase_2"/>
</dbReference>
<dbReference type="Pfam" id="PF07992">
    <property type="entry name" value="Pyr_redox_2"/>
    <property type="match status" value="1"/>
</dbReference>
<dbReference type="PRINTS" id="PR00368">
    <property type="entry name" value="FADPNR"/>
</dbReference>
<evidence type="ECO:0000256" key="3">
    <source>
        <dbReference type="ARBA" id="ARBA00022827"/>
    </source>
</evidence>
<dbReference type="RefSeq" id="WP_126379709.1">
    <property type="nucleotide sequence ID" value="NZ_AP017378.1"/>
</dbReference>
<name>A0A2Z6B0K0_9BACT</name>
<evidence type="ECO:0000256" key="2">
    <source>
        <dbReference type="ARBA" id="ARBA00022630"/>
    </source>
</evidence>
<dbReference type="InterPro" id="IPR036249">
    <property type="entry name" value="Thioredoxin-like_sf"/>
</dbReference>
<proteinExistence type="inferred from homology"/>
<dbReference type="Gene3D" id="3.40.30.10">
    <property type="entry name" value="Glutaredoxin"/>
    <property type="match status" value="2"/>
</dbReference>
<sequence length="562" mass="61842">MSDETKKNGEEQWYLPEDSRTHLEKLFKDMPEPVTLEVFTQPGVNDPYNEAMEMFMRDIDRLGEKITVNFNDLESEKASKYGVSLSPSLLVQPEKYRIRYTGTPLGEEARVFIETMMLISHGKSGLSQSSQDVLAGLSEEREIKVFISPTCPYCPGQVSQVMRAAIERPDLISAECVETVENQALADEYQAQSVPLTVTNESFRQKGLLPEERFVLEMVYLKHAEELLEEMQKNDPDAPDQAATRAMAEDVTPAGEYDVVVAGAGPAGLTAAIYTERSGLKTLVLEKGVVGGQVILTPEVENYPGFKMVGGIKLMEMISAQARDYCDIHEGEGLDEIKIGKKVEIITAKGRYLAKSLVLATGASAKLLGVPGEAQLFGRGVSVCASCDGWAYKGKHVIMVGGGNTALTEALHLKNMDVEVTLVHRRDEFRAEKHLQNGIRDAGIEVIWDTEVKEFVGDETGLHGVRLKNVKTEETSELKVDGAFLAIGWNPNTEIPEQVGVTLDEWGYIKVDRNMRTNIPRIYACGDVIGGVQQIATAVGEGSTAALAVFEDLSNPYWKRAD</sequence>
<evidence type="ECO:0000256" key="6">
    <source>
        <dbReference type="ARBA" id="ARBA00023284"/>
    </source>
</evidence>
<dbReference type="InterPro" id="IPR012336">
    <property type="entry name" value="Thioredoxin-like_fold"/>
</dbReference>
<dbReference type="KEGG" id="dfl:DFE_2331"/>
<dbReference type="AlphaFoldDB" id="A0A2Z6B0K0"/>
<dbReference type="SUPFAM" id="SSF52833">
    <property type="entry name" value="Thioredoxin-like"/>
    <property type="match status" value="2"/>
</dbReference>
<evidence type="ECO:0000256" key="4">
    <source>
        <dbReference type="ARBA" id="ARBA00023002"/>
    </source>
</evidence>
<dbReference type="PROSITE" id="PS00573">
    <property type="entry name" value="PYRIDINE_REDOX_2"/>
    <property type="match status" value="1"/>
</dbReference>
<protein>
    <submittedName>
        <fullName evidence="9">Thioredoxin reductase</fullName>
    </submittedName>
</protein>
<dbReference type="InterPro" id="IPR023753">
    <property type="entry name" value="FAD/NAD-binding_dom"/>
</dbReference>
<keyword evidence="5" id="KW-1015">Disulfide bond</keyword>
<keyword evidence="2" id="KW-0285">Flavoprotein</keyword>
<comment type="similarity">
    <text evidence="1">Belongs to the class-II pyridine nucleotide-disulfide oxidoreductase family.</text>
</comment>
<evidence type="ECO:0000313" key="10">
    <source>
        <dbReference type="Proteomes" id="UP000269883"/>
    </source>
</evidence>
<accession>A0A2Z6B0K0</accession>
<reference evidence="9 10" key="1">
    <citation type="journal article" date="2018" name="Sci. Adv.">
        <title>Multi-heme cytochromes provide a pathway for survival in energy-limited environments.</title>
        <authorList>
            <person name="Deng X."/>
            <person name="Dohmae N."/>
            <person name="Nealson K.H."/>
            <person name="Hashimoto K."/>
            <person name="Okamoto A."/>
        </authorList>
    </citation>
    <scope>NUCLEOTIDE SEQUENCE [LARGE SCALE GENOMIC DNA]</scope>
    <source>
        <strain evidence="9 10">IS5</strain>
    </source>
</reference>
<dbReference type="Proteomes" id="UP000269883">
    <property type="component" value="Chromosome"/>
</dbReference>
<dbReference type="EMBL" id="AP017378">
    <property type="protein sequence ID" value="BBD09057.1"/>
    <property type="molecule type" value="Genomic_DNA"/>
</dbReference>
<gene>
    <name evidence="9" type="ORF">DFE_2331</name>
</gene>
<dbReference type="InterPro" id="IPR036188">
    <property type="entry name" value="FAD/NAD-bd_sf"/>
</dbReference>
<feature type="domain" description="Thioredoxin-like fold" evidence="8">
    <location>
        <begin position="142"/>
        <end position="219"/>
    </location>
</feature>
<dbReference type="PRINTS" id="PR00469">
    <property type="entry name" value="PNDRDTASEII"/>
</dbReference>
<dbReference type="Pfam" id="PF13192">
    <property type="entry name" value="Thioredoxin_3"/>
    <property type="match status" value="1"/>
</dbReference>
<dbReference type="PANTHER" id="PTHR48105">
    <property type="entry name" value="THIOREDOXIN REDUCTASE 1-RELATED-RELATED"/>
    <property type="match status" value="1"/>
</dbReference>
<dbReference type="SUPFAM" id="SSF51905">
    <property type="entry name" value="FAD/NAD(P)-binding domain"/>
    <property type="match status" value="1"/>
</dbReference>
<dbReference type="OrthoDB" id="9806179at2"/>